<evidence type="ECO:0000313" key="5">
    <source>
        <dbReference type="EMBL" id="NNG34508.1"/>
    </source>
</evidence>
<dbReference type="InterPro" id="IPR001375">
    <property type="entry name" value="Peptidase_S9_cat"/>
</dbReference>
<dbReference type="SUPFAM" id="SSF82171">
    <property type="entry name" value="DPP6 N-terminal domain-like"/>
    <property type="match status" value="1"/>
</dbReference>
<protein>
    <submittedName>
        <fullName evidence="5">S9 family peptidase</fullName>
    </submittedName>
</protein>
<feature type="region of interest" description="Disordered" evidence="3">
    <location>
        <begin position="233"/>
        <end position="273"/>
    </location>
</feature>
<sequence>MKPSDLSSLVAAGRPIVLPSGDIVVTASRPDLETNSTVSRLVQIAPDGSRRNFTNGPKDSRPVLSPDGRTLVFNRGSESGAPQLFAMAVDGGEARQLTDHKLGAGSPVFSPDGRRLAYQAAVPEAGRYGTDDKTKPDAEAPRMLTQLSYRRDGKGFLLDRPEQLFLIDLDHSDLDRSDSASGPSQPAAVQLTDLPAGVGSAVFSADGTGLLYVRDARPDSMAAEIVRIDIAELPTPATESTDPNATPASAAPTPTKAVGSSDPETTSPTVPESVVVVEEGRGYSQLLVDDGILYFLAQEFENQDFVGATAGLFAATLSADGRSAGKPKRLTDPETVELEDAPLVPTADGILVLAEHRGAVELLSVPRTADRAALDTLPVLLGGQRVVRAFSVAVPDNGNAGSGATTENTSSTTTLAATIGTPESFCEVITAELNGTTITNERQLTDLGAELTASGIAEMIELTGQGEDGYPVHGWLVLPKGDGPHPVILNVHGGPHAQYAWGLFDEAQVYAGAGYAVVMGNPRGSSGYGFAHGRSVKGRLGTVDAADVLALLDTALQRDDLDPDRVGVMGGSYGGFMTSWLASHAGDRFAAGISERAVNAWDSFAGSSDIGYFFAREYCTPEGEEPAGRDKLWADSPLAYADQISMPFLVIHSEEDWRCPIEQGQRMFVALKQRGNADGADPATPAPNAPETAMLVFPGEGHELSRSGKPRHRLQRFDAILNWWNKHLPVDR</sequence>
<dbReference type="EMBL" id="JABEND010000001">
    <property type="protein sequence ID" value="NNG34508.1"/>
    <property type="molecule type" value="Genomic_DNA"/>
</dbReference>
<evidence type="ECO:0000256" key="1">
    <source>
        <dbReference type="ARBA" id="ARBA00022801"/>
    </source>
</evidence>
<dbReference type="RefSeq" id="WP_171198130.1">
    <property type="nucleotide sequence ID" value="NZ_JABEND010000001.1"/>
</dbReference>
<name>A0A849A5X1_9ACTN</name>
<evidence type="ECO:0000313" key="6">
    <source>
        <dbReference type="Proteomes" id="UP000562984"/>
    </source>
</evidence>
<dbReference type="PANTHER" id="PTHR42776">
    <property type="entry name" value="SERINE PEPTIDASE S9 FAMILY MEMBER"/>
    <property type="match status" value="1"/>
</dbReference>
<gene>
    <name evidence="5" type="ORF">HKD39_01980</name>
</gene>
<dbReference type="InterPro" id="IPR029058">
    <property type="entry name" value="AB_hydrolase_fold"/>
</dbReference>
<dbReference type="Gene3D" id="2.120.10.30">
    <property type="entry name" value="TolB, C-terminal domain"/>
    <property type="match status" value="1"/>
</dbReference>
<organism evidence="5 6">
    <name type="scientific">Nakamurella aerolata</name>
    <dbReference type="NCBI Taxonomy" id="1656892"/>
    <lineage>
        <taxon>Bacteria</taxon>
        <taxon>Bacillati</taxon>
        <taxon>Actinomycetota</taxon>
        <taxon>Actinomycetes</taxon>
        <taxon>Nakamurellales</taxon>
        <taxon>Nakamurellaceae</taxon>
        <taxon>Nakamurella</taxon>
    </lineage>
</organism>
<dbReference type="Pfam" id="PF00326">
    <property type="entry name" value="Peptidase_S9"/>
    <property type="match status" value="1"/>
</dbReference>
<evidence type="ECO:0000256" key="2">
    <source>
        <dbReference type="ARBA" id="ARBA00022825"/>
    </source>
</evidence>
<dbReference type="SUPFAM" id="SSF53474">
    <property type="entry name" value="alpha/beta-Hydrolases"/>
    <property type="match status" value="1"/>
</dbReference>
<dbReference type="Proteomes" id="UP000562984">
    <property type="component" value="Unassembled WGS sequence"/>
</dbReference>
<reference evidence="5 6" key="1">
    <citation type="submission" date="2020-05" db="EMBL/GenBank/DDBJ databases">
        <title>Nakamurella sp. DB0629 isolated from air conditioner.</title>
        <authorList>
            <person name="Kim D.H."/>
            <person name="Kim D.-U."/>
        </authorList>
    </citation>
    <scope>NUCLEOTIDE SEQUENCE [LARGE SCALE GENOMIC DNA]</scope>
    <source>
        <strain evidence="5 6">DB0629</strain>
    </source>
</reference>
<keyword evidence="2" id="KW-0720">Serine protease</keyword>
<accession>A0A849A5X1</accession>
<dbReference type="Pfam" id="PF07676">
    <property type="entry name" value="PD40"/>
    <property type="match status" value="2"/>
</dbReference>
<keyword evidence="2" id="KW-0645">Protease</keyword>
<keyword evidence="1" id="KW-0378">Hydrolase</keyword>
<proteinExistence type="predicted"/>
<evidence type="ECO:0000259" key="4">
    <source>
        <dbReference type="Pfam" id="PF00326"/>
    </source>
</evidence>
<comment type="caution">
    <text evidence="5">The sequence shown here is derived from an EMBL/GenBank/DDBJ whole genome shotgun (WGS) entry which is preliminary data.</text>
</comment>
<dbReference type="PANTHER" id="PTHR42776:SF27">
    <property type="entry name" value="DIPEPTIDYL PEPTIDASE FAMILY MEMBER 6"/>
    <property type="match status" value="1"/>
</dbReference>
<dbReference type="InterPro" id="IPR011042">
    <property type="entry name" value="6-blade_b-propeller_TolB-like"/>
</dbReference>
<feature type="compositionally biased region" description="Low complexity" evidence="3">
    <location>
        <begin position="241"/>
        <end position="273"/>
    </location>
</feature>
<evidence type="ECO:0000256" key="3">
    <source>
        <dbReference type="SAM" id="MobiDB-lite"/>
    </source>
</evidence>
<dbReference type="GO" id="GO:0004252">
    <property type="term" value="F:serine-type endopeptidase activity"/>
    <property type="evidence" value="ECO:0007669"/>
    <property type="project" value="TreeGrafter"/>
</dbReference>
<dbReference type="AlphaFoldDB" id="A0A849A5X1"/>
<keyword evidence="6" id="KW-1185">Reference proteome</keyword>
<dbReference type="GO" id="GO:0006508">
    <property type="term" value="P:proteolysis"/>
    <property type="evidence" value="ECO:0007669"/>
    <property type="project" value="InterPro"/>
</dbReference>
<feature type="domain" description="Peptidase S9 prolyl oligopeptidase catalytic" evidence="4">
    <location>
        <begin position="504"/>
        <end position="728"/>
    </location>
</feature>
<dbReference type="Gene3D" id="3.40.50.1820">
    <property type="entry name" value="alpha/beta hydrolase"/>
    <property type="match status" value="1"/>
</dbReference>
<dbReference type="InterPro" id="IPR011659">
    <property type="entry name" value="WD40"/>
</dbReference>